<dbReference type="EMBL" id="CM042018">
    <property type="protein sequence ID" value="KAI3828042.1"/>
    <property type="molecule type" value="Genomic_DNA"/>
</dbReference>
<sequence length="119" mass="13271">MQSLIHLCRVIDGLGTAITCTILATAHTTFSCSCNFVQGSSSMSKNQDINSLYFLSRDERCSRLNNYQILQKGASRAFDQLGTLLGIAPLKAEKIASRIICEDRMRGSIDEMQYKKMVK</sequence>
<protein>
    <submittedName>
        <fullName evidence="1">Uncharacterized protein</fullName>
    </submittedName>
</protein>
<name>A0ACB9K708_9ASTR</name>
<keyword evidence="2" id="KW-1185">Reference proteome</keyword>
<dbReference type="Proteomes" id="UP001056120">
    <property type="component" value="Linkage Group LG01"/>
</dbReference>
<reference evidence="1 2" key="2">
    <citation type="journal article" date="2022" name="Mol. Ecol. Resour.">
        <title>The genomes of chicory, endive, great burdock and yacon provide insights into Asteraceae paleo-polyploidization history and plant inulin production.</title>
        <authorList>
            <person name="Fan W."/>
            <person name="Wang S."/>
            <person name="Wang H."/>
            <person name="Wang A."/>
            <person name="Jiang F."/>
            <person name="Liu H."/>
            <person name="Zhao H."/>
            <person name="Xu D."/>
            <person name="Zhang Y."/>
        </authorList>
    </citation>
    <scope>NUCLEOTIDE SEQUENCE [LARGE SCALE GENOMIC DNA]</scope>
    <source>
        <strain evidence="2">cv. Yunnan</strain>
        <tissue evidence="1">Leaves</tissue>
    </source>
</reference>
<evidence type="ECO:0000313" key="1">
    <source>
        <dbReference type="EMBL" id="KAI3828042.1"/>
    </source>
</evidence>
<organism evidence="1 2">
    <name type="scientific">Smallanthus sonchifolius</name>
    <dbReference type="NCBI Taxonomy" id="185202"/>
    <lineage>
        <taxon>Eukaryota</taxon>
        <taxon>Viridiplantae</taxon>
        <taxon>Streptophyta</taxon>
        <taxon>Embryophyta</taxon>
        <taxon>Tracheophyta</taxon>
        <taxon>Spermatophyta</taxon>
        <taxon>Magnoliopsida</taxon>
        <taxon>eudicotyledons</taxon>
        <taxon>Gunneridae</taxon>
        <taxon>Pentapetalae</taxon>
        <taxon>asterids</taxon>
        <taxon>campanulids</taxon>
        <taxon>Asterales</taxon>
        <taxon>Asteraceae</taxon>
        <taxon>Asteroideae</taxon>
        <taxon>Heliantheae alliance</taxon>
        <taxon>Millerieae</taxon>
        <taxon>Smallanthus</taxon>
    </lineage>
</organism>
<accession>A0ACB9K708</accession>
<comment type="caution">
    <text evidence="1">The sequence shown here is derived from an EMBL/GenBank/DDBJ whole genome shotgun (WGS) entry which is preliminary data.</text>
</comment>
<proteinExistence type="predicted"/>
<evidence type="ECO:0000313" key="2">
    <source>
        <dbReference type="Proteomes" id="UP001056120"/>
    </source>
</evidence>
<gene>
    <name evidence="1" type="ORF">L1987_02136</name>
</gene>
<reference evidence="2" key="1">
    <citation type="journal article" date="2022" name="Mol. Ecol. Resour.">
        <title>The genomes of chicory, endive, great burdock and yacon provide insights into Asteraceae palaeo-polyploidization history and plant inulin production.</title>
        <authorList>
            <person name="Fan W."/>
            <person name="Wang S."/>
            <person name="Wang H."/>
            <person name="Wang A."/>
            <person name="Jiang F."/>
            <person name="Liu H."/>
            <person name="Zhao H."/>
            <person name="Xu D."/>
            <person name="Zhang Y."/>
        </authorList>
    </citation>
    <scope>NUCLEOTIDE SEQUENCE [LARGE SCALE GENOMIC DNA]</scope>
    <source>
        <strain evidence="2">cv. Yunnan</strain>
    </source>
</reference>